<dbReference type="GO" id="GO:0055085">
    <property type="term" value="P:transmembrane transport"/>
    <property type="evidence" value="ECO:0007669"/>
    <property type="project" value="UniProtKB-ARBA"/>
</dbReference>
<dbReference type="GO" id="GO:0016887">
    <property type="term" value="F:ATP hydrolysis activity"/>
    <property type="evidence" value="ECO:0007669"/>
    <property type="project" value="InterPro"/>
</dbReference>
<accession>A0A095X1T1</accession>
<evidence type="ECO:0000313" key="6">
    <source>
        <dbReference type="EMBL" id="KGF03691.1"/>
    </source>
</evidence>
<evidence type="ECO:0000259" key="5">
    <source>
        <dbReference type="PROSITE" id="PS50893"/>
    </source>
</evidence>
<dbReference type="eggNOG" id="COG1124">
    <property type="taxonomic scope" value="Bacteria"/>
</dbReference>
<dbReference type="OrthoDB" id="9806285at2"/>
<dbReference type="SMART" id="SM00382">
    <property type="entry name" value="AAA"/>
    <property type="match status" value="1"/>
</dbReference>
<dbReference type="SUPFAM" id="SSF52540">
    <property type="entry name" value="P-loop containing nucleoside triphosphate hydrolases"/>
    <property type="match status" value="1"/>
</dbReference>
<dbReference type="EMBL" id="JRMW01000037">
    <property type="protein sequence ID" value="KGF03691.1"/>
    <property type="molecule type" value="Genomic_DNA"/>
</dbReference>
<dbReference type="Proteomes" id="UP000029579">
    <property type="component" value="Unassembled WGS sequence"/>
</dbReference>
<evidence type="ECO:0000256" key="3">
    <source>
        <dbReference type="ARBA" id="ARBA00022741"/>
    </source>
</evidence>
<dbReference type="InterPro" id="IPR003439">
    <property type="entry name" value="ABC_transporter-like_ATP-bd"/>
</dbReference>
<dbReference type="InterPro" id="IPR017871">
    <property type="entry name" value="ABC_transporter-like_CS"/>
</dbReference>
<dbReference type="InterPro" id="IPR003593">
    <property type="entry name" value="AAA+_ATPase"/>
</dbReference>
<feature type="domain" description="ABC transporter" evidence="5">
    <location>
        <begin position="2"/>
        <end position="203"/>
    </location>
</feature>
<dbReference type="PANTHER" id="PTHR43776">
    <property type="entry name" value="TRANSPORT ATP-BINDING PROTEIN"/>
    <property type="match status" value="1"/>
</dbReference>
<reference evidence="6 7" key="1">
    <citation type="submission" date="2014-07" db="EMBL/GenBank/DDBJ databases">
        <authorList>
            <person name="McCorrison J."/>
            <person name="Sanka R."/>
            <person name="Torralba M."/>
            <person name="Gillis M."/>
            <person name="Haft D.H."/>
            <person name="Methe B."/>
            <person name="Sutton G."/>
            <person name="Nelson K.E."/>
        </authorList>
    </citation>
    <scope>NUCLEOTIDE SEQUENCE [LARGE SCALE GENOMIC DNA]</scope>
    <source>
        <strain evidence="6 7">S7-1-13</strain>
    </source>
</reference>
<keyword evidence="4 6" id="KW-0067">ATP-binding</keyword>
<comment type="caution">
    <text evidence="6">The sequence shown here is derived from an EMBL/GenBank/DDBJ whole genome shotgun (WGS) entry which is preliminary data.</text>
</comment>
<evidence type="ECO:0000256" key="1">
    <source>
        <dbReference type="ARBA" id="ARBA00005417"/>
    </source>
</evidence>
<proteinExistence type="inferred from homology"/>
<dbReference type="GO" id="GO:0005524">
    <property type="term" value="F:ATP binding"/>
    <property type="evidence" value="ECO:0007669"/>
    <property type="project" value="UniProtKB-KW"/>
</dbReference>
<evidence type="ECO:0000313" key="7">
    <source>
        <dbReference type="Proteomes" id="UP000029579"/>
    </source>
</evidence>
<dbReference type="Pfam" id="PF00005">
    <property type="entry name" value="ABC_tran"/>
    <property type="match status" value="1"/>
</dbReference>
<keyword evidence="3" id="KW-0547">Nucleotide-binding</keyword>
<dbReference type="AlphaFoldDB" id="A0A095X1T1"/>
<protein>
    <submittedName>
        <fullName evidence="6">Nickel ABC transporter ATP-binding protein</fullName>
    </submittedName>
</protein>
<dbReference type="PROSITE" id="PS00211">
    <property type="entry name" value="ABC_TRANSPORTER_1"/>
    <property type="match status" value="1"/>
</dbReference>
<name>A0A095X1T1_9FIRM</name>
<keyword evidence="2" id="KW-0813">Transport</keyword>
<comment type="similarity">
    <text evidence="1">Belongs to the ABC transporter superfamily.</text>
</comment>
<evidence type="ECO:0000256" key="2">
    <source>
        <dbReference type="ARBA" id="ARBA00022448"/>
    </source>
</evidence>
<dbReference type="PROSITE" id="PS50893">
    <property type="entry name" value="ABC_TRANSPORTER_2"/>
    <property type="match status" value="1"/>
</dbReference>
<dbReference type="InterPro" id="IPR027417">
    <property type="entry name" value="P-loop_NTPase"/>
</dbReference>
<evidence type="ECO:0000256" key="4">
    <source>
        <dbReference type="ARBA" id="ARBA00022840"/>
    </source>
</evidence>
<dbReference type="PANTHER" id="PTHR43776:SF7">
    <property type="entry name" value="D,D-DIPEPTIDE TRANSPORT ATP-BINDING PROTEIN DDPF-RELATED"/>
    <property type="match status" value="1"/>
</dbReference>
<dbReference type="RefSeq" id="WP_004827081.1">
    <property type="nucleotide sequence ID" value="NZ_JRMW01000037.1"/>
</dbReference>
<sequence>MLKVENLSFSYDGKVQILKDISFDLNPGEVLGLMAPSGYGKSTLGKLMAGYIKAQRGSVTVDGKDINDLRGFLPVQMVHQAPEKNVNIRWKVEKILNEGWQVDEDVKEKFGIEDSFLKKFPTELSGGELQRVCLARVLGRETKYLIADEVTTMLDSITQAQICHLLIHFAKKHKLGILFISHNKDLVEVVSDRIIDLKDINKIEKE</sequence>
<dbReference type="Gene3D" id="3.40.50.300">
    <property type="entry name" value="P-loop containing nucleotide triphosphate hydrolases"/>
    <property type="match status" value="1"/>
</dbReference>
<organism evidence="6 7">
    <name type="scientific">Anaerococcus lactolyticus S7-1-13</name>
    <dbReference type="NCBI Taxonomy" id="1284686"/>
    <lineage>
        <taxon>Bacteria</taxon>
        <taxon>Bacillati</taxon>
        <taxon>Bacillota</taxon>
        <taxon>Tissierellia</taxon>
        <taxon>Tissierellales</taxon>
        <taxon>Peptoniphilaceae</taxon>
        <taxon>Anaerococcus</taxon>
    </lineage>
</organism>
<dbReference type="InterPro" id="IPR050319">
    <property type="entry name" value="ABC_transp_ATP-bind"/>
</dbReference>
<gene>
    <name evidence="6" type="ORF">HMPREF1630_06480</name>
</gene>